<evidence type="ECO:0000256" key="1">
    <source>
        <dbReference type="ARBA" id="ARBA00004147"/>
    </source>
</evidence>
<evidence type="ECO:0000313" key="9">
    <source>
        <dbReference type="EMBL" id="ALE30413.1"/>
    </source>
</evidence>
<dbReference type="GO" id="GO:0042025">
    <property type="term" value="C:host cell nucleus"/>
    <property type="evidence" value="ECO:0007669"/>
    <property type="project" value="UniProtKB-SubCell"/>
</dbReference>
<evidence type="ECO:0000256" key="5">
    <source>
        <dbReference type="ARBA" id="ARBA00022562"/>
    </source>
</evidence>
<dbReference type="GeneID" id="26100691"/>
<comment type="subcellular location">
    <subcellularLocation>
        <location evidence="2">Host cytoplasm</location>
    </subcellularLocation>
    <subcellularLocation>
        <location evidence="1">Host nucleus</location>
    </subcellularLocation>
</comment>
<name>A0A0M4MFP5_9ADEN</name>
<proteinExistence type="inferred from homology"/>
<reference evidence="9 10" key="1">
    <citation type="journal article" date="2015" name="Arch. Virol.">
        <title>Taxonomy proposal for Old World monkey adenoviruses: characterisation of several non-human, non-ape primate adenovirus lineages.</title>
        <authorList>
            <person name="Panto L."/>
            <person name="Podgorski I.I."/>
            <person name="Janoska M."/>
            <person name="Marko O."/>
            <person name="Harrach B."/>
        </authorList>
    </citation>
    <scope>NUCLEOTIDE SEQUENCE [LARGE SCALE GENOMIC DNA]</scope>
    <source>
        <strain evidence="9">C-8</strain>
    </source>
</reference>
<evidence type="ECO:0000256" key="7">
    <source>
        <dbReference type="ARBA" id="ARBA00044723"/>
    </source>
</evidence>
<accession>A0A0M4MFP5</accession>
<evidence type="ECO:0000256" key="8">
    <source>
        <dbReference type="ARBA" id="ARBA00044760"/>
    </source>
</evidence>
<keyword evidence="10" id="KW-1185">Reference proteome</keyword>
<evidence type="ECO:0000256" key="3">
    <source>
        <dbReference type="ARBA" id="ARBA00006872"/>
    </source>
</evidence>
<evidence type="ECO:0000256" key="2">
    <source>
        <dbReference type="ARBA" id="ARBA00004192"/>
    </source>
</evidence>
<dbReference type="InterPro" id="IPR007615">
    <property type="entry name" value="Adenovirus_E4_30/34"/>
</dbReference>
<evidence type="ECO:0000313" key="10">
    <source>
        <dbReference type="Proteomes" id="UP000161385"/>
    </source>
</evidence>
<dbReference type="GO" id="GO:0030430">
    <property type="term" value="C:host cell cytoplasm"/>
    <property type="evidence" value="ECO:0007669"/>
    <property type="project" value="UniProtKB-SubCell"/>
</dbReference>
<sequence length="291" mass="34127">MQRERRFRYRLAPYGSHRLPPPCENPCTAAVMDVEPLATECDSLHMHNVSEVRALPCCAGFIMLQEWPVLWDMVLTRWELYVMRTYMKVCVCCATMDVESRQLVHGYERWILHCHCSRPGSLQCKAGAVLLTRWFKMLVYGAMINQRCLWYREVVNHNLPKEVCYVGSVYVRGRHLIYVRILYDGHVNLILSQMSFGWSVLSYGILNNLLVLGCSYCKDLSEIQMRCCARRTRSLLLRAVRLIGTQTRGRLLRSRVEPRRQRLLQNLMFRFQPFTLSAYDGRENPWRATGH</sequence>
<dbReference type="KEGG" id="vg:26100691"/>
<protein>
    <submittedName>
        <fullName evidence="9">34K</fullName>
    </submittedName>
</protein>
<comment type="similarity">
    <text evidence="3">Belongs to the adenoviridae E4 30 to 34 kDa protein family.</text>
</comment>
<dbReference type="Proteomes" id="UP000161385">
    <property type="component" value="Segment"/>
</dbReference>
<keyword evidence="5" id="KW-1048">Host nucleus</keyword>
<dbReference type="RefSeq" id="YP_009174171.1">
    <property type="nucleotide sequence ID" value="NC_028105.1"/>
</dbReference>
<evidence type="ECO:0000256" key="4">
    <source>
        <dbReference type="ARBA" id="ARBA00022518"/>
    </source>
</evidence>
<comment type="function">
    <text evidence="7">Plays a major role to prevent cellular inhibition of viral genome replication by nuclear bodies. Assembles an SCF-like E3 ubiquitin ligase complex based on the cellular proteins ELOB, ELOC, CUL5 and RBX1, in cooperation with viral E1B-55K. This viral RING-type ligase ubiquitinates cellular substrates prior to proteasomal degradation: p53/TP53, LIG4, MRE11-RAD50-NBS1 (MRN) complex, ITGA3, DAXX and BLM.</text>
</comment>
<dbReference type="EMBL" id="KP329564">
    <property type="protein sequence ID" value="ALE30413.1"/>
    <property type="molecule type" value="Genomic_DNA"/>
</dbReference>
<dbReference type="OrthoDB" id="5555at10239"/>
<comment type="subunit">
    <text evidence="8">Interacts with E1B-55k.</text>
</comment>
<organism evidence="9 10">
    <name type="scientific">Simian adenovirus 16</name>
    <dbReference type="NCBI Taxonomy" id="1715778"/>
    <lineage>
        <taxon>Viruses</taxon>
        <taxon>Varidnaviria</taxon>
        <taxon>Bamfordvirae</taxon>
        <taxon>Preplasmiviricota</taxon>
        <taxon>Polisuviricotina</taxon>
        <taxon>Pharingeaviricetes</taxon>
        <taxon>Rowavirales</taxon>
        <taxon>Adenoviridae</taxon>
        <taxon>Mastadenovirus</taxon>
        <taxon>Mastadenovirus alienum</taxon>
        <taxon>Simian mastadenovirus E</taxon>
    </lineage>
</organism>
<evidence type="ECO:0000256" key="6">
    <source>
        <dbReference type="ARBA" id="ARBA00023200"/>
    </source>
</evidence>
<keyword evidence="4" id="KW-0244">Early protein</keyword>
<keyword evidence="6" id="KW-1035">Host cytoplasm</keyword>
<dbReference type="Pfam" id="PF04528">
    <property type="entry name" value="Adeno_E4_34"/>
    <property type="match status" value="1"/>
</dbReference>